<dbReference type="Pfam" id="PF13432">
    <property type="entry name" value="TPR_16"/>
    <property type="match status" value="1"/>
</dbReference>
<name>Q1QLD2_NITHX</name>
<feature type="chain" id="PRO_5004195732" evidence="2">
    <location>
        <begin position="26"/>
        <end position="446"/>
    </location>
</feature>
<evidence type="ECO:0000313" key="3">
    <source>
        <dbReference type="EMBL" id="ABE62965.1"/>
    </source>
</evidence>
<protein>
    <submittedName>
        <fullName evidence="3">Tetratricopeptide TPR_2</fullName>
    </submittedName>
</protein>
<dbReference type="HOGENOM" id="CLU_601083_0_0_5"/>
<dbReference type="SMART" id="SM00028">
    <property type="entry name" value="TPR"/>
    <property type="match status" value="2"/>
</dbReference>
<dbReference type="InterPro" id="IPR019734">
    <property type="entry name" value="TPR_rpt"/>
</dbReference>
<dbReference type="eggNOG" id="COG0457">
    <property type="taxonomic scope" value="Bacteria"/>
</dbReference>
<dbReference type="Proteomes" id="UP000001953">
    <property type="component" value="Chromosome"/>
</dbReference>
<dbReference type="PROSITE" id="PS50005">
    <property type="entry name" value="TPR"/>
    <property type="match status" value="1"/>
</dbReference>
<dbReference type="KEGG" id="nha:Nham_2170"/>
<evidence type="ECO:0000313" key="4">
    <source>
        <dbReference type="Proteomes" id="UP000001953"/>
    </source>
</evidence>
<gene>
    <name evidence="3" type="ordered locus">Nham_2170</name>
</gene>
<dbReference type="SUPFAM" id="SSF48452">
    <property type="entry name" value="TPR-like"/>
    <property type="match status" value="1"/>
</dbReference>
<feature type="repeat" description="TPR" evidence="1">
    <location>
        <begin position="90"/>
        <end position="123"/>
    </location>
</feature>
<feature type="signal peptide" evidence="2">
    <location>
        <begin position="1"/>
        <end position="25"/>
    </location>
</feature>
<sequence>MKLVHTAKAAFVLITTIACCSGAAAQSPAPPITAAAVVEQDYDALFEQMYKNPSNLEVSFKFAEQAVKRGDYEAAIGALERMLFFNPNLPRVKLELGVLYFKLGSYELARSYFQEAIKAADAPDDIRAQVRAYLTEIDRRLARYEFSVFTTSGFRYQTNANFGPSSLMVRALGQDALLDGAFGKHPDWNFFQTLTANYAYKIGTRGDAIEASFLGVNSRQYKLNQFNLGLVELVVGPRIGIGQNASFKLYGIGDQVWLGDANYFSAGGGGVSARTTVGDLGLLEAFVEQRHRDFSDSTNFPTASQQTGDLLSAAVTSDLRFGLLHWAARAGYDQNRAIFDYYSYKRYSIDMAFPYAFALSVFGTPHQFVIAPTIGFSWANYDAPNPIVDPFTMRNDREQRYGAIFDAQVYKNVGVRTQVQYMKIDSSLPNYTTDNFSVSVGPTARF</sequence>
<evidence type="ECO:0000256" key="1">
    <source>
        <dbReference type="PROSITE-ProRule" id="PRU00339"/>
    </source>
</evidence>
<dbReference type="EMBL" id="CP000319">
    <property type="protein sequence ID" value="ABE62965.1"/>
    <property type="molecule type" value="Genomic_DNA"/>
</dbReference>
<dbReference type="AlphaFoldDB" id="Q1QLD2"/>
<keyword evidence="1" id="KW-0802">TPR repeat</keyword>
<dbReference type="RefSeq" id="WP_011510642.1">
    <property type="nucleotide sequence ID" value="NC_007964.1"/>
</dbReference>
<organism evidence="3 4">
    <name type="scientific">Nitrobacter hamburgensis (strain DSM 10229 / NCIMB 13809 / X14)</name>
    <dbReference type="NCBI Taxonomy" id="323097"/>
    <lineage>
        <taxon>Bacteria</taxon>
        <taxon>Pseudomonadati</taxon>
        <taxon>Pseudomonadota</taxon>
        <taxon>Alphaproteobacteria</taxon>
        <taxon>Hyphomicrobiales</taxon>
        <taxon>Nitrobacteraceae</taxon>
        <taxon>Nitrobacter</taxon>
    </lineage>
</organism>
<dbReference type="Gene3D" id="1.25.40.10">
    <property type="entry name" value="Tetratricopeptide repeat domain"/>
    <property type="match status" value="1"/>
</dbReference>
<dbReference type="STRING" id="323097.Nham_2170"/>
<evidence type="ECO:0000256" key="2">
    <source>
        <dbReference type="SAM" id="SignalP"/>
    </source>
</evidence>
<keyword evidence="4" id="KW-1185">Reference proteome</keyword>
<reference evidence="3 4" key="1">
    <citation type="submission" date="2006-03" db="EMBL/GenBank/DDBJ databases">
        <title>Complete sequence of chromosome of Nitrobacter hamburgensis X14.</title>
        <authorList>
            <consortium name="US DOE Joint Genome Institute"/>
            <person name="Copeland A."/>
            <person name="Lucas S."/>
            <person name="Lapidus A."/>
            <person name="Barry K."/>
            <person name="Detter J.C."/>
            <person name="Glavina del Rio T."/>
            <person name="Hammon N."/>
            <person name="Israni S."/>
            <person name="Dalin E."/>
            <person name="Tice H."/>
            <person name="Pitluck S."/>
            <person name="Chain P."/>
            <person name="Malfatti S."/>
            <person name="Shin M."/>
            <person name="Vergez L."/>
            <person name="Schmutz J."/>
            <person name="Larimer F."/>
            <person name="Land M."/>
            <person name="Hauser L."/>
            <person name="Kyrpides N."/>
            <person name="Ivanova N."/>
            <person name="Ward B."/>
            <person name="Arp D."/>
            <person name="Klotz M."/>
            <person name="Stein L."/>
            <person name="O'Mullan G."/>
            <person name="Starkenburg S."/>
            <person name="Sayavedra L."/>
            <person name="Poret-Peterson A.T."/>
            <person name="Gentry M.E."/>
            <person name="Bruce D."/>
            <person name="Richardson P."/>
        </authorList>
    </citation>
    <scope>NUCLEOTIDE SEQUENCE [LARGE SCALE GENOMIC DNA]</scope>
    <source>
        <strain evidence="4">DSM 10229 / NCIMB 13809 / X14</strain>
    </source>
</reference>
<proteinExistence type="predicted"/>
<dbReference type="InterPro" id="IPR011990">
    <property type="entry name" value="TPR-like_helical_dom_sf"/>
</dbReference>
<accession>Q1QLD2</accession>
<keyword evidence="2" id="KW-0732">Signal</keyword>
<dbReference type="PROSITE" id="PS51257">
    <property type="entry name" value="PROKAR_LIPOPROTEIN"/>
    <property type="match status" value="1"/>
</dbReference>